<organism evidence="4 5">
    <name type="scientific">Myxozyma melibiosi</name>
    <dbReference type="NCBI Taxonomy" id="54550"/>
    <lineage>
        <taxon>Eukaryota</taxon>
        <taxon>Fungi</taxon>
        <taxon>Dikarya</taxon>
        <taxon>Ascomycota</taxon>
        <taxon>Saccharomycotina</taxon>
        <taxon>Lipomycetes</taxon>
        <taxon>Lipomycetales</taxon>
        <taxon>Lipomycetaceae</taxon>
        <taxon>Myxozyma</taxon>
    </lineage>
</organism>
<keyword evidence="3" id="KW-0732">Signal</keyword>
<dbReference type="GeneID" id="90035585"/>
<dbReference type="EMBL" id="JBBJBU010000001">
    <property type="protein sequence ID" value="KAK7207589.1"/>
    <property type="molecule type" value="Genomic_DNA"/>
</dbReference>
<comment type="caution">
    <text evidence="4">The sequence shown here is derived from an EMBL/GenBank/DDBJ whole genome shotgun (WGS) entry which is preliminary data.</text>
</comment>
<evidence type="ECO:0000256" key="1">
    <source>
        <dbReference type="SAM" id="MobiDB-lite"/>
    </source>
</evidence>
<keyword evidence="2" id="KW-0472">Membrane</keyword>
<name>A0ABR1FCL5_9ASCO</name>
<evidence type="ECO:0000256" key="2">
    <source>
        <dbReference type="SAM" id="Phobius"/>
    </source>
</evidence>
<feature type="compositionally biased region" description="Low complexity" evidence="1">
    <location>
        <begin position="483"/>
        <end position="493"/>
    </location>
</feature>
<dbReference type="Gene3D" id="3.40.50.150">
    <property type="entry name" value="Vaccinia Virus protein VP39"/>
    <property type="match status" value="1"/>
</dbReference>
<evidence type="ECO:0000313" key="5">
    <source>
        <dbReference type="Proteomes" id="UP001498771"/>
    </source>
</evidence>
<accession>A0ABR1FCL5</accession>
<keyword evidence="4" id="KW-0489">Methyltransferase</keyword>
<protein>
    <submittedName>
        <fullName evidence="4">S-adenosyl-L-methionine-dependent methyltransferase</fullName>
    </submittedName>
</protein>
<feature type="signal peptide" evidence="3">
    <location>
        <begin position="1"/>
        <end position="21"/>
    </location>
</feature>
<keyword evidence="4" id="KW-0808">Transferase</keyword>
<feature type="transmembrane region" description="Helical" evidence="2">
    <location>
        <begin position="147"/>
        <end position="171"/>
    </location>
</feature>
<feature type="transmembrane region" description="Helical" evidence="2">
    <location>
        <begin position="100"/>
        <end position="126"/>
    </location>
</feature>
<dbReference type="GO" id="GO:0032259">
    <property type="term" value="P:methylation"/>
    <property type="evidence" value="ECO:0007669"/>
    <property type="project" value="UniProtKB-KW"/>
</dbReference>
<dbReference type="Pfam" id="PF01564">
    <property type="entry name" value="Spermine_synth"/>
    <property type="match status" value="1"/>
</dbReference>
<dbReference type="SUPFAM" id="SSF53335">
    <property type="entry name" value="S-adenosyl-L-methionine-dependent methyltransferases"/>
    <property type="match status" value="1"/>
</dbReference>
<sequence>MASLQMTIVRLVALVLQLATASHTALLSQKAVFGSSFSDIYRPLIVPFVFAVSMARFLRQRKGSRSARRIHAATVVYSTAIPFVARSVGEYTGMLLGPWLGAFVMDCVCFYPILIGAGSMAARIFHSSTSKAAKSALGEAGASGLRMVLIALFTTRLFMICEGRIIGRLYVPLLVAVLPRGYMAFKQAVVINTAATAVLALLSPPRKFTLPLVACAIALQISYFGAQTNFGNTDLSAIDNGGIVASTISTTGYISVVSKPEKGYLALRNDHSLLGGDYIKPPPSVAIPKGAVWTREPIYSSFAMQEAVRLVTPAPVGVEQDGKQVNNALVIGLGIGTCAKALVSHGIATDVVELDTAVLQYAVDYFEFPINQSRVTICDGRYFAHSLAQTLKYSPEAAAEEGLRTYDYVVHDVFTGGVVSPTLFTTETWEDIRGIMSPDGVLVVNLGGDFATTFTRTMLRTLVQGFRDSGGKCRAFREDAPPDSSSSSSSSDDGAQDFTNAVVFCRRARGGAIGFRQPTEEDYLGSIVRHQSLVLKHEIELPVYLRDSEEALDLRGEAGWRTIADDSTNRVSMQAADGAARHWWLMNGVLGWRGWALW</sequence>
<evidence type="ECO:0000313" key="4">
    <source>
        <dbReference type="EMBL" id="KAK7207589.1"/>
    </source>
</evidence>
<keyword evidence="2" id="KW-0812">Transmembrane</keyword>
<dbReference type="InterPro" id="IPR029063">
    <property type="entry name" value="SAM-dependent_MTases_sf"/>
</dbReference>
<evidence type="ECO:0000256" key="3">
    <source>
        <dbReference type="SAM" id="SignalP"/>
    </source>
</evidence>
<feature type="transmembrane region" description="Helical" evidence="2">
    <location>
        <begin position="40"/>
        <end position="58"/>
    </location>
</feature>
<dbReference type="RefSeq" id="XP_064770622.1">
    <property type="nucleotide sequence ID" value="XM_064910073.1"/>
</dbReference>
<dbReference type="GO" id="GO:0008168">
    <property type="term" value="F:methyltransferase activity"/>
    <property type="evidence" value="ECO:0007669"/>
    <property type="project" value="UniProtKB-KW"/>
</dbReference>
<feature type="chain" id="PRO_5046184180" evidence="3">
    <location>
        <begin position="22"/>
        <end position="598"/>
    </location>
</feature>
<gene>
    <name evidence="4" type="ORF">BZA70DRAFT_19608</name>
</gene>
<keyword evidence="5" id="KW-1185">Reference proteome</keyword>
<reference evidence="4 5" key="1">
    <citation type="submission" date="2024-03" db="EMBL/GenBank/DDBJ databases">
        <title>Genome-scale model development and genomic sequencing of the oleaginous clade Lipomyces.</title>
        <authorList>
            <consortium name="Lawrence Berkeley National Laboratory"/>
            <person name="Czajka J.J."/>
            <person name="Han Y."/>
            <person name="Kim J."/>
            <person name="Mondo S.J."/>
            <person name="Hofstad B.A."/>
            <person name="Robles A."/>
            <person name="Haridas S."/>
            <person name="Riley R."/>
            <person name="LaButti K."/>
            <person name="Pangilinan J."/>
            <person name="Andreopoulos W."/>
            <person name="Lipzen A."/>
            <person name="Yan J."/>
            <person name="Wang M."/>
            <person name="Ng V."/>
            <person name="Grigoriev I.V."/>
            <person name="Spatafora J.W."/>
            <person name="Magnuson J.K."/>
            <person name="Baker S.E."/>
            <person name="Pomraning K.R."/>
        </authorList>
    </citation>
    <scope>NUCLEOTIDE SEQUENCE [LARGE SCALE GENOMIC DNA]</scope>
    <source>
        <strain evidence="4 5">Phaff 52-87</strain>
    </source>
</reference>
<dbReference type="Proteomes" id="UP001498771">
    <property type="component" value="Unassembled WGS sequence"/>
</dbReference>
<keyword evidence="2" id="KW-1133">Transmembrane helix</keyword>
<feature type="region of interest" description="Disordered" evidence="1">
    <location>
        <begin position="473"/>
        <end position="495"/>
    </location>
</feature>
<feature type="transmembrane region" description="Helical" evidence="2">
    <location>
        <begin position="70"/>
        <end position="88"/>
    </location>
</feature>
<proteinExistence type="predicted"/>